<name>A0ABV6Y111_9ACTN</name>
<dbReference type="EMBL" id="JBEUKS010000023">
    <property type="protein sequence ID" value="MFC1444205.1"/>
    <property type="molecule type" value="Genomic_DNA"/>
</dbReference>
<comment type="caution">
    <text evidence="1">The sequence shown here is derived from an EMBL/GenBank/DDBJ whole genome shotgun (WGS) entry which is preliminary data.</text>
</comment>
<evidence type="ECO:0000313" key="2">
    <source>
        <dbReference type="Proteomes" id="UP001592581"/>
    </source>
</evidence>
<reference evidence="1 2" key="1">
    <citation type="submission" date="2024-06" db="EMBL/GenBank/DDBJ databases">
        <authorList>
            <person name="Lee S.D."/>
        </authorList>
    </citation>
    <scope>NUCLEOTIDE SEQUENCE [LARGE SCALE GENOMIC DNA]</scope>
    <source>
        <strain evidence="1 2">N1-10</strain>
    </source>
</reference>
<keyword evidence="2" id="KW-1185">Reference proteome</keyword>
<dbReference type="Proteomes" id="UP001592581">
    <property type="component" value="Unassembled WGS sequence"/>
</dbReference>
<sequence length="240" mass="26489">MSDALDVGAALQGGLRDRHHAWEFIRAFTAAWTGRGVQDADGVSEAELSTAEDELGVRLPVAVREGYALLGRSLALTCVQDPLVPATGLFVLDGNLIFRRENQGCAFWGIPLDQIDLDDPPVVVQTHDGWMPFLDRMSTAWVELVLSESMFAGDGPDALYDACELPDALLPTLQQRYTRVDLPDHPMWASADDSPLRWYAAPGRLLRHDGTQDHSWLHARGHAVADLEDIRNDLPGGWVR</sequence>
<gene>
    <name evidence="1" type="ORF">ABUW04_38830</name>
</gene>
<evidence type="ECO:0000313" key="1">
    <source>
        <dbReference type="EMBL" id="MFC1444205.1"/>
    </source>
</evidence>
<accession>A0ABV6Y111</accession>
<dbReference type="RefSeq" id="WP_380568987.1">
    <property type="nucleotide sequence ID" value="NZ_JBEUKS010000023.1"/>
</dbReference>
<proteinExistence type="predicted"/>
<protein>
    <submittedName>
        <fullName evidence="1">SMI1/KNR4 family protein</fullName>
    </submittedName>
</protein>
<organism evidence="1 2">
    <name type="scientific">Streptacidiphilus jeojiensis</name>
    <dbReference type="NCBI Taxonomy" id="3229225"/>
    <lineage>
        <taxon>Bacteria</taxon>
        <taxon>Bacillati</taxon>
        <taxon>Actinomycetota</taxon>
        <taxon>Actinomycetes</taxon>
        <taxon>Kitasatosporales</taxon>
        <taxon>Streptomycetaceae</taxon>
        <taxon>Streptacidiphilus</taxon>
    </lineage>
</organism>